<evidence type="ECO:0000313" key="2">
    <source>
        <dbReference type="EMBL" id="OWQ99615.1"/>
    </source>
</evidence>
<evidence type="ECO:0008006" key="4">
    <source>
        <dbReference type="Google" id="ProtNLM"/>
    </source>
</evidence>
<evidence type="ECO:0000256" key="1">
    <source>
        <dbReference type="SAM" id="SignalP"/>
    </source>
</evidence>
<feature type="signal peptide" evidence="1">
    <location>
        <begin position="1"/>
        <end position="24"/>
    </location>
</feature>
<reference evidence="2 3" key="1">
    <citation type="journal article" date="2010" name="Int. J. Syst. Evol. Microbiol.">
        <title>Sphingopyxis bauzanensis sp. nov., a psychrophilic bacterium isolated from soil.</title>
        <authorList>
            <person name="Zhang D.C."/>
            <person name="Liu H.C."/>
            <person name="Xin Y.H."/>
            <person name="Zhou Y.G."/>
            <person name="Schinner F."/>
            <person name="Margesin R."/>
        </authorList>
    </citation>
    <scope>NUCLEOTIDE SEQUENCE [LARGE SCALE GENOMIC DNA]</scope>
    <source>
        <strain evidence="2 3">DSM 22271</strain>
    </source>
</reference>
<evidence type="ECO:0000313" key="3">
    <source>
        <dbReference type="Proteomes" id="UP000197361"/>
    </source>
</evidence>
<dbReference type="OrthoDB" id="7189112at2"/>
<sequence length="171" mass="17936">MSKIFLAGLLAAGAAGALIAPVAAQGAALGPAAALCNSNATAVQVDVRGFKARTGTLRVQIYSANSNYLEKRKWIERVDVPVSRGGTMSVCVPVKQQGSYVVSVRHDLNGNGKSDRSDGAGLSGNPDMKVTDFIFKRKPKLATVSFAVGDATRRVPVVLNYVNGLSFDPVE</sequence>
<dbReference type="RefSeq" id="WP_088440358.1">
    <property type="nucleotide sequence ID" value="NZ_BMMC01000005.1"/>
</dbReference>
<accession>A0A246K250</accession>
<name>A0A246K250_9SPHN</name>
<dbReference type="Pfam" id="PF09912">
    <property type="entry name" value="DUF2141"/>
    <property type="match status" value="1"/>
</dbReference>
<gene>
    <name evidence="2" type="ORF">CDQ92_05820</name>
</gene>
<protein>
    <recommendedName>
        <fullName evidence="4">DUF2141 domain-containing protein</fullName>
    </recommendedName>
</protein>
<feature type="chain" id="PRO_5012648047" description="DUF2141 domain-containing protein" evidence="1">
    <location>
        <begin position="25"/>
        <end position="171"/>
    </location>
</feature>
<dbReference type="Proteomes" id="UP000197361">
    <property type="component" value="Unassembled WGS sequence"/>
</dbReference>
<comment type="caution">
    <text evidence="2">The sequence shown here is derived from an EMBL/GenBank/DDBJ whole genome shotgun (WGS) entry which is preliminary data.</text>
</comment>
<keyword evidence="3" id="KW-1185">Reference proteome</keyword>
<keyword evidence="1" id="KW-0732">Signal</keyword>
<organism evidence="2 3">
    <name type="scientific">Sphingopyxis bauzanensis</name>
    <dbReference type="NCBI Taxonomy" id="651663"/>
    <lineage>
        <taxon>Bacteria</taxon>
        <taxon>Pseudomonadati</taxon>
        <taxon>Pseudomonadota</taxon>
        <taxon>Alphaproteobacteria</taxon>
        <taxon>Sphingomonadales</taxon>
        <taxon>Sphingomonadaceae</taxon>
        <taxon>Sphingopyxis</taxon>
    </lineage>
</organism>
<dbReference type="AlphaFoldDB" id="A0A246K250"/>
<proteinExistence type="predicted"/>
<dbReference type="EMBL" id="NISK01000001">
    <property type="protein sequence ID" value="OWQ99615.1"/>
    <property type="molecule type" value="Genomic_DNA"/>
</dbReference>
<dbReference type="InterPro" id="IPR018673">
    <property type="entry name" value="DUF2141"/>
</dbReference>